<dbReference type="Proteomes" id="UP001454036">
    <property type="component" value="Unassembled WGS sequence"/>
</dbReference>
<dbReference type="Gene3D" id="3.30.70.270">
    <property type="match status" value="1"/>
</dbReference>
<reference evidence="1 2" key="1">
    <citation type="submission" date="2024-01" db="EMBL/GenBank/DDBJ databases">
        <title>The complete chloroplast genome sequence of Lithospermum erythrorhizon: insights into the phylogenetic relationship among Boraginaceae species and the maternal lineages of purple gromwells.</title>
        <authorList>
            <person name="Okada T."/>
            <person name="Watanabe K."/>
        </authorList>
    </citation>
    <scope>NUCLEOTIDE SEQUENCE [LARGE SCALE GENOMIC DNA]</scope>
</reference>
<evidence type="ECO:0000313" key="2">
    <source>
        <dbReference type="Proteomes" id="UP001454036"/>
    </source>
</evidence>
<organism evidence="1 2">
    <name type="scientific">Lithospermum erythrorhizon</name>
    <name type="common">Purple gromwell</name>
    <name type="synonym">Lithospermum officinale var. erythrorhizon</name>
    <dbReference type="NCBI Taxonomy" id="34254"/>
    <lineage>
        <taxon>Eukaryota</taxon>
        <taxon>Viridiplantae</taxon>
        <taxon>Streptophyta</taxon>
        <taxon>Embryophyta</taxon>
        <taxon>Tracheophyta</taxon>
        <taxon>Spermatophyta</taxon>
        <taxon>Magnoliopsida</taxon>
        <taxon>eudicotyledons</taxon>
        <taxon>Gunneridae</taxon>
        <taxon>Pentapetalae</taxon>
        <taxon>asterids</taxon>
        <taxon>lamiids</taxon>
        <taxon>Boraginales</taxon>
        <taxon>Boraginaceae</taxon>
        <taxon>Boraginoideae</taxon>
        <taxon>Lithospermeae</taxon>
        <taxon>Lithospermum</taxon>
    </lineage>
</organism>
<sequence>MDARSSSKRMDEASDRSVCTLHVPESANKGKPHDYVWSVPFAEKDLAKPGIQNLSFFKAIEKGKDFEWTEDCEQSFQELKAYVQSQHLLARDYTSLSL</sequence>
<dbReference type="AlphaFoldDB" id="A0AAV3QI16"/>
<evidence type="ECO:0000313" key="1">
    <source>
        <dbReference type="EMBL" id="GAA0162290.1"/>
    </source>
</evidence>
<protein>
    <submittedName>
        <fullName evidence="1">Uncharacterized protein</fullName>
    </submittedName>
</protein>
<proteinExistence type="predicted"/>
<comment type="caution">
    <text evidence="1">The sequence shown here is derived from an EMBL/GenBank/DDBJ whole genome shotgun (WGS) entry which is preliminary data.</text>
</comment>
<dbReference type="InterPro" id="IPR043128">
    <property type="entry name" value="Rev_trsase/Diguanyl_cyclase"/>
</dbReference>
<gene>
    <name evidence="1" type="ORF">LIER_18414</name>
</gene>
<name>A0AAV3QI16_LITER</name>
<dbReference type="EMBL" id="BAABME010004415">
    <property type="protein sequence ID" value="GAA0162290.1"/>
    <property type="molecule type" value="Genomic_DNA"/>
</dbReference>
<keyword evidence="2" id="KW-1185">Reference proteome</keyword>
<accession>A0AAV3QI16</accession>